<keyword evidence="9 11" id="KW-0472">Membrane</keyword>
<gene>
    <name evidence="12" type="ORF">MELLADRAFT_94027</name>
</gene>
<evidence type="ECO:0000256" key="6">
    <source>
        <dbReference type="ARBA" id="ARBA00022777"/>
    </source>
</evidence>
<dbReference type="InterPro" id="IPR032974">
    <property type="entry name" value="Polypren_kinase"/>
</dbReference>
<feature type="transmembrane region" description="Helical" evidence="11">
    <location>
        <begin position="619"/>
        <end position="636"/>
    </location>
</feature>
<dbReference type="OrthoDB" id="21225at2759"/>
<keyword evidence="6" id="KW-0418">Kinase</keyword>
<dbReference type="eggNOG" id="KOG2468">
    <property type="taxonomic scope" value="Eukaryota"/>
</dbReference>
<dbReference type="GO" id="GO:0005789">
    <property type="term" value="C:endoplasmic reticulum membrane"/>
    <property type="evidence" value="ECO:0007669"/>
    <property type="project" value="UniProtKB-SubCell"/>
</dbReference>
<evidence type="ECO:0000256" key="4">
    <source>
        <dbReference type="ARBA" id="ARBA00022679"/>
    </source>
</evidence>
<feature type="transmembrane region" description="Helical" evidence="11">
    <location>
        <begin position="528"/>
        <end position="545"/>
    </location>
</feature>
<feature type="transmembrane region" description="Helical" evidence="11">
    <location>
        <begin position="498"/>
        <end position="522"/>
    </location>
</feature>
<dbReference type="AlphaFoldDB" id="F4S653"/>
<dbReference type="GeneID" id="18936763"/>
<proteinExistence type="inferred from homology"/>
<feature type="transmembrane region" description="Helical" evidence="11">
    <location>
        <begin position="557"/>
        <end position="574"/>
    </location>
</feature>
<keyword evidence="7" id="KW-0256">Endoplasmic reticulum</keyword>
<feature type="transmembrane region" description="Helical" evidence="11">
    <location>
        <begin position="351"/>
        <end position="373"/>
    </location>
</feature>
<dbReference type="GO" id="GO:0004168">
    <property type="term" value="F:dolichol kinase activity"/>
    <property type="evidence" value="ECO:0007669"/>
    <property type="project" value="UniProtKB-EC"/>
</dbReference>
<dbReference type="KEGG" id="mlr:MELLADRAFT_94027"/>
<evidence type="ECO:0000313" key="12">
    <source>
        <dbReference type="EMBL" id="EGF99874.1"/>
    </source>
</evidence>
<protein>
    <recommendedName>
        <fullName evidence="3">dolichol kinase</fullName>
        <ecNumber evidence="3">2.7.1.108</ecNumber>
    </recommendedName>
</protein>
<dbReference type="EMBL" id="GL883153">
    <property type="protein sequence ID" value="EGF99874.1"/>
    <property type="molecule type" value="Genomic_DNA"/>
</dbReference>
<comment type="subcellular location">
    <subcellularLocation>
        <location evidence="1">Endoplasmic reticulum membrane</location>
        <topology evidence="1">Multi-pass membrane protein</topology>
    </subcellularLocation>
</comment>
<dbReference type="InParanoid" id="F4S653"/>
<dbReference type="EC" id="2.7.1.108" evidence="3"/>
<sequence length="682" mass="77841">MPIIILFKPQIYLISFNFGIILCNKTNRKEEFNYHLILLKISFNPYIHQESISSHSPSSTSSVSCNSTRFFGSTIKSFLIALVFSLIVRINGLSHLKLSSLETGASVFTFLSCFYVISRLARRGFTLGETSIFASTAVAFTLEIFRLTISRIKYRTFVDSITSSTIPTNQTLPLDLLPGLFRFPTSLIAIQHVFISASFLIGFSLSPLLIWSRRLGQQPTKRLRPTRLQPSTLHPPIPSPLPPPTTNTSSPALINSLARDAYYHQFSNPAGHYNHKEHANQSKDRMRKILSLSIYLGIIYFGWLLLRGWLGWLFNLNQSTSLSASNSFSEKFLGNGLNWFLSFCFVDWKRLAIMGYWISCLIIGIGGWTTYLIKKKRNQRKETDPHRHHHHHHHPQHHYVKDYVLLKRFRFQELTVTWVCIRLFKLMKNLFESSWWTTSLNPPNLSKPSKLNLQIDPSDQYHPLNLNQSNSSNSVSLEKKAVGNGLNFRRKFFHGLSCLMFIPAILIDPGFTSLAFTVAFVGFTLLEFLRYFAVYPIGVSIHLFFNEFIDSKDSGPVILSHFYLLTACSTGLWLEGNRLGSLIGVFVVGWSDAWASIIGRRWGKGRDWYCNRSKTVEGTLGFIGSLVWIGLVFRYFNLVEQFSILKFIMGSSLVGSLEAFTNQNDNLIVPLFAWSIFELLDL</sequence>
<evidence type="ECO:0000256" key="10">
    <source>
        <dbReference type="SAM" id="MobiDB-lite"/>
    </source>
</evidence>
<evidence type="ECO:0000256" key="11">
    <source>
        <dbReference type="SAM" id="Phobius"/>
    </source>
</evidence>
<evidence type="ECO:0000256" key="3">
    <source>
        <dbReference type="ARBA" id="ARBA00012132"/>
    </source>
</evidence>
<dbReference type="VEuPathDB" id="FungiDB:MELLADRAFT_94027"/>
<evidence type="ECO:0000256" key="8">
    <source>
        <dbReference type="ARBA" id="ARBA00022989"/>
    </source>
</evidence>
<organism evidence="13">
    <name type="scientific">Melampsora larici-populina (strain 98AG31 / pathotype 3-4-7)</name>
    <name type="common">Poplar leaf rust fungus</name>
    <dbReference type="NCBI Taxonomy" id="747676"/>
    <lineage>
        <taxon>Eukaryota</taxon>
        <taxon>Fungi</taxon>
        <taxon>Dikarya</taxon>
        <taxon>Basidiomycota</taxon>
        <taxon>Pucciniomycotina</taxon>
        <taxon>Pucciniomycetes</taxon>
        <taxon>Pucciniales</taxon>
        <taxon>Melampsoraceae</taxon>
        <taxon>Melampsora</taxon>
    </lineage>
</organism>
<reference evidence="13" key="1">
    <citation type="journal article" date="2011" name="Proc. Natl. Acad. Sci. U.S.A.">
        <title>Obligate biotrophy features unraveled by the genomic analysis of rust fungi.</title>
        <authorList>
            <person name="Duplessis S."/>
            <person name="Cuomo C.A."/>
            <person name="Lin Y.-C."/>
            <person name="Aerts A."/>
            <person name="Tisserant E."/>
            <person name="Veneault-Fourrey C."/>
            <person name="Joly D.L."/>
            <person name="Hacquard S."/>
            <person name="Amselem J."/>
            <person name="Cantarel B.L."/>
            <person name="Chiu R."/>
            <person name="Coutinho P.M."/>
            <person name="Feau N."/>
            <person name="Field M."/>
            <person name="Frey P."/>
            <person name="Gelhaye E."/>
            <person name="Goldberg J."/>
            <person name="Grabherr M.G."/>
            <person name="Kodira C.D."/>
            <person name="Kohler A."/>
            <person name="Kuees U."/>
            <person name="Lindquist E.A."/>
            <person name="Lucas S.M."/>
            <person name="Mago R."/>
            <person name="Mauceli E."/>
            <person name="Morin E."/>
            <person name="Murat C."/>
            <person name="Pangilinan J.L."/>
            <person name="Park R."/>
            <person name="Pearson M."/>
            <person name="Quesneville H."/>
            <person name="Rouhier N."/>
            <person name="Sakthikumar S."/>
            <person name="Salamov A.A."/>
            <person name="Schmutz J."/>
            <person name="Selles B."/>
            <person name="Shapiro H."/>
            <person name="Tanguay P."/>
            <person name="Tuskan G.A."/>
            <person name="Henrissat B."/>
            <person name="Van de Peer Y."/>
            <person name="Rouze P."/>
            <person name="Ellis J.G."/>
            <person name="Dodds P.N."/>
            <person name="Schein J.E."/>
            <person name="Zhong S."/>
            <person name="Hamelin R.C."/>
            <person name="Grigoriev I.V."/>
            <person name="Szabo L.J."/>
            <person name="Martin F."/>
        </authorList>
    </citation>
    <scope>NUCLEOTIDE SEQUENCE [LARGE SCALE GENOMIC DNA]</scope>
    <source>
        <strain evidence="13">98AG31 / pathotype 3-4-7</strain>
    </source>
</reference>
<dbReference type="PANTHER" id="PTHR13205:SF15">
    <property type="entry name" value="DOLICHOL KINASE"/>
    <property type="match status" value="1"/>
</dbReference>
<feature type="region of interest" description="Disordered" evidence="10">
    <location>
        <begin position="221"/>
        <end position="248"/>
    </location>
</feature>
<evidence type="ECO:0000256" key="2">
    <source>
        <dbReference type="ARBA" id="ARBA00010794"/>
    </source>
</evidence>
<evidence type="ECO:0000256" key="9">
    <source>
        <dbReference type="ARBA" id="ARBA00023136"/>
    </source>
</evidence>
<feature type="transmembrane region" description="Helical" evidence="11">
    <location>
        <begin position="188"/>
        <end position="211"/>
    </location>
</feature>
<evidence type="ECO:0000256" key="1">
    <source>
        <dbReference type="ARBA" id="ARBA00004477"/>
    </source>
</evidence>
<keyword evidence="4" id="KW-0808">Transferase</keyword>
<comment type="similarity">
    <text evidence="2">Belongs to the polyprenol kinase family.</text>
</comment>
<dbReference type="PANTHER" id="PTHR13205">
    <property type="entry name" value="TRANSMEMBRANE PROTEIN 15-RELATED"/>
    <property type="match status" value="1"/>
</dbReference>
<feature type="transmembrane region" description="Helical" evidence="11">
    <location>
        <begin position="580"/>
        <end position="598"/>
    </location>
</feature>
<dbReference type="GO" id="GO:0043048">
    <property type="term" value="P:dolichyl monophosphate biosynthetic process"/>
    <property type="evidence" value="ECO:0007669"/>
    <property type="project" value="TreeGrafter"/>
</dbReference>
<evidence type="ECO:0000313" key="13">
    <source>
        <dbReference type="Proteomes" id="UP000001072"/>
    </source>
</evidence>
<dbReference type="Proteomes" id="UP000001072">
    <property type="component" value="Unassembled WGS sequence"/>
</dbReference>
<keyword evidence="8 11" id="KW-1133">Transmembrane helix</keyword>
<dbReference type="STRING" id="747676.F4S653"/>
<dbReference type="HOGENOM" id="CLU_012442_0_0_1"/>
<keyword evidence="13" id="KW-1185">Reference proteome</keyword>
<feature type="compositionally biased region" description="Pro residues" evidence="10">
    <location>
        <begin position="233"/>
        <end position="245"/>
    </location>
</feature>
<evidence type="ECO:0000256" key="7">
    <source>
        <dbReference type="ARBA" id="ARBA00022824"/>
    </source>
</evidence>
<name>F4S653_MELLP</name>
<keyword evidence="5 11" id="KW-0812">Transmembrane</keyword>
<evidence type="ECO:0000256" key="5">
    <source>
        <dbReference type="ARBA" id="ARBA00022692"/>
    </source>
</evidence>
<feature type="transmembrane region" description="Helical" evidence="11">
    <location>
        <begin position="289"/>
        <end position="310"/>
    </location>
</feature>
<dbReference type="RefSeq" id="XP_007416851.1">
    <property type="nucleotide sequence ID" value="XM_007416789.1"/>
</dbReference>
<accession>F4S653</accession>